<dbReference type="RefSeq" id="WP_193955428.1">
    <property type="nucleotide sequence ID" value="NZ_JADEYS010000035.1"/>
</dbReference>
<dbReference type="EMBL" id="JADEYS010000035">
    <property type="protein sequence ID" value="MBE9399735.1"/>
    <property type="molecule type" value="Genomic_DNA"/>
</dbReference>
<comment type="caution">
    <text evidence="2">The sequence shown here is derived from an EMBL/GenBank/DDBJ whole genome shotgun (WGS) entry which is preliminary data.</text>
</comment>
<gene>
    <name evidence="2" type="ORF">IOQ59_20920</name>
</gene>
<proteinExistence type="predicted"/>
<evidence type="ECO:0008006" key="4">
    <source>
        <dbReference type="Google" id="ProtNLM"/>
    </source>
</evidence>
<evidence type="ECO:0000313" key="3">
    <source>
        <dbReference type="Proteomes" id="UP000640333"/>
    </source>
</evidence>
<name>A0A8J7FXY3_9GAMM</name>
<sequence>MKLLKPFLLMVSLVTALFVAPFAAAGTPETREDGVTVIHLDQYNGYFSAEETIAGLKAGEYEFVITNKSGKLVGFQIQNFKSHETLDMFPLEPGQQRTSRVTITEDGVRYRCPINPTPWYDLDNVKAAS</sequence>
<feature type="chain" id="PRO_5035320951" description="EfeO-type cupredoxin-like domain-containing protein" evidence="1">
    <location>
        <begin position="26"/>
        <end position="129"/>
    </location>
</feature>
<evidence type="ECO:0000313" key="2">
    <source>
        <dbReference type="EMBL" id="MBE9399735.1"/>
    </source>
</evidence>
<evidence type="ECO:0000256" key="1">
    <source>
        <dbReference type="SAM" id="SignalP"/>
    </source>
</evidence>
<dbReference type="Proteomes" id="UP000640333">
    <property type="component" value="Unassembled WGS sequence"/>
</dbReference>
<feature type="signal peptide" evidence="1">
    <location>
        <begin position="1"/>
        <end position="25"/>
    </location>
</feature>
<dbReference type="AlphaFoldDB" id="A0A8J7FXY3"/>
<keyword evidence="1" id="KW-0732">Signal</keyword>
<accession>A0A8J7FXY3</accession>
<organism evidence="2 3">
    <name type="scientific">Pontibacterium sinense</name>
    <dbReference type="NCBI Taxonomy" id="2781979"/>
    <lineage>
        <taxon>Bacteria</taxon>
        <taxon>Pseudomonadati</taxon>
        <taxon>Pseudomonadota</taxon>
        <taxon>Gammaproteobacteria</taxon>
        <taxon>Oceanospirillales</taxon>
        <taxon>Oceanospirillaceae</taxon>
        <taxon>Pontibacterium</taxon>
    </lineage>
</organism>
<keyword evidence="3" id="KW-1185">Reference proteome</keyword>
<protein>
    <recommendedName>
        <fullName evidence="4">EfeO-type cupredoxin-like domain-containing protein</fullName>
    </recommendedName>
</protein>
<reference evidence="2" key="1">
    <citation type="submission" date="2020-10" db="EMBL/GenBank/DDBJ databases">
        <title>Bacterium isolated from coastal waters sediment.</title>
        <authorList>
            <person name="Chen R.-J."/>
            <person name="Lu D.-C."/>
            <person name="Zhu K.-L."/>
            <person name="Du Z.-J."/>
        </authorList>
    </citation>
    <scope>NUCLEOTIDE SEQUENCE</scope>
    <source>
        <strain evidence="2">N1Y112</strain>
    </source>
</reference>